<dbReference type="Proteomes" id="UP000288216">
    <property type="component" value="Unassembled WGS sequence"/>
</dbReference>
<dbReference type="AlphaFoldDB" id="A0A401NRN2"/>
<keyword evidence="2" id="KW-1185">Reference proteome</keyword>
<evidence type="ECO:0000313" key="2">
    <source>
        <dbReference type="Proteomes" id="UP000288216"/>
    </source>
</evidence>
<name>A0A401NRN2_SCYTO</name>
<organism evidence="1 2">
    <name type="scientific">Scyliorhinus torazame</name>
    <name type="common">Cloudy catshark</name>
    <name type="synonym">Catulus torazame</name>
    <dbReference type="NCBI Taxonomy" id="75743"/>
    <lineage>
        <taxon>Eukaryota</taxon>
        <taxon>Metazoa</taxon>
        <taxon>Chordata</taxon>
        <taxon>Craniata</taxon>
        <taxon>Vertebrata</taxon>
        <taxon>Chondrichthyes</taxon>
        <taxon>Elasmobranchii</taxon>
        <taxon>Galeomorphii</taxon>
        <taxon>Galeoidea</taxon>
        <taxon>Carcharhiniformes</taxon>
        <taxon>Scyliorhinidae</taxon>
        <taxon>Scyliorhinus</taxon>
    </lineage>
</organism>
<evidence type="ECO:0000313" key="1">
    <source>
        <dbReference type="EMBL" id="GCB63502.1"/>
    </source>
</evidence>
<sequence length="187" mass="20824">MKGLKRTIPLIINQTSTNIKLDTGTRGNFMNEADLLKMWIVPCSDDNDYNLTDNHSRANKTLEPCNLQAEVNAHIFTVKFAIVEIHMRSLPGAAANESLQLVQQLYDTGTEYTDTDIADSAYRDGEDTDISYRPMVHMAVIDAKSVQAPEKESTNQAITRQTATYRKVSAERVVDQGDTGVVESVKQ</sequence>
<dbReference type="EMBL" id="BFAA01000026">
    <property type="protein sequence ID" value="GCB63502.1"/>
    <property type="molecule type" value="Genomic_DNA"/>
</dbReference>
<comment type="caution">
    <text evidence="1">The sequence shown here is derived from an EMBL/GenBank/DDBJ whole genome shotgun (WGS) entry which is preliminary data.</text>
</comment>
<accession>A0A401NRN2</accession>
<gene>
    <name evidence="1" type="ORF">scyTo_0000164</name>
</gene>
<protein>
    <submittedName>
        <fullName evidence="1">Uncharacterized protein</fullName>
    </submittedName>
</protein>
<proteinExistence type="predicted"/>
<reference evidence="1 2" key="1">
    <citation type="journal article" date="2018" name="Nat. Ecol. Evol.">
        <title>Shark genomes provide insights into elasmobranch evolution and the origin of vertebrates.</title>
        <authorList>
            <person name="Hara Y"/>
            <person name="Yamaguchi K"/>
            <person name="Onimaru K"/>
            <person name="Kadota M"/>
            <person name="Koyanagi M"/>
            <person name="Keeley SD"/>
            <person name="Tatsumi K"/>
            <person name="Tanaka K"/>
            <person name="Motone F"/>
            <person name="Kageyama Y"/>
            <person name="Nozu R"/>
            <person name="Adachi N"/>
            <person name="Nishimura O"/>
            <person name="Nakagawa R"/>
            <person name="Tanegashima C"/>
            <person name="Kiyatake I"/>
            <person name="Matsumoto R"/>
            <person name="Murakumo K"/>
            <person name="Nishida K"/>
            <person name="Terakita A"/>
            <person name="Kuratani S"/>
            <person name="Sato K"/>
            <person name="Hyodo S Kuraku.S."/>
        </authorList>
    </citation>
    <scope>NUCLEOTIDE SEQUENCE [LARGE SCALE GENOMIC DNA]</scope>
</reference>